<accession>A0A9W6JK02</accession>
<dbReference type="Proteomes" id="UP001143309">
    <property type="component" value="Unassembled WGS sequence"/>
</dbReference>
<gene>
    <name evidence="5" type="ORF">GCM10008174_08060</name>
</gene>
<dbReference type="PANTHER" id="PTHR11559">
    <property type="entry name" value="CARBOXYLESTERASE"/>
    <property type="match status" value="1"/>
</dbReference>
<dbReference type="InterPro" id="IPR029058">
    <property type="entry name" value="AB_hydrolase_fold"/>
</dbReference>
<feature type="domain" description="Carboxylesterase type B" evidence="4">
    <location>
        <begin position="10"/>
        <end position="318"/>
    </location>
</feature>
<evidence type="ECO:0000256" key="2">
    <source>
        <dbReference type="ARBA" id="ARBA00022801"/>
    </source>
</evidence>
<dbReference type="SUPFAM" id="SSF53474">
    <property type="entry name" value="alpha/beta-Hydrolases"/>
    <property type="match status" value="1"/>
</dbReference>
<protein>
    <recommendedName>
        <fullName evidence="3">Carboxylic ester hydrolase</fullName>
        <ecNumber evidence="3">3.1.1.-</ecNumber>
    </recommendedName>
</protein>
<dbReference type="InterPro" id="IPR019826">
    <property type="entry name" value="Carboxylesterase_B_AS"/>
</dbReference>
<evidence type="ECO:0000259" key="4">
    <source>
        <dbReference type="Pfam" id="PF00135"/>
    </source>
</evidence>
<evidence type="ECO:0000256" key="3">
    <source>
        <dbReference type="RuleBase" id="RU361235"/>
    </source>
</evidence>
<name>A0A9W6JK02_9HYPH</name>
<dbReference type="PROSITE" id="PS00122">
    <property type="entry name" value="CARBOXYLESTERASE_B_1"/>
    <property type="match status" value="1"/>
</dbReference>
<evidence type="ECO:0000256" key="1">
    <source>
        <dbReference type="ARBA" id="ARBA00005964"/>
    </source>
</evidence>
<keyword evidence="6" id="KW-1185">Reference proteome</keyword>
<organism evidence="5 6">
    <name type="scientific">Methylopila turkensis</name>
    <dbReference type="NCBI Taxonomy" id="1437816"/>
    <lineage>
        <taxon>Bacteria</taxon>
        <taxon>Pseudomonadati</taxon>
        <taxon>Pseudomonadota</taxon>
        <taxon>Alphaproteobacteria</taxon>
        <taxon>Hyphomicrobiales</taxon>
        <taxon>Methylopilaceae</taxon>
        <taxon>Methylopila</taxon>
    </lineage>
</organism>
<dbReference type="EC" id="3.1.1.-" evidence="3"/>
<reference evidence="5" key="1">
    <citation type="journal article" date="2014" name="Int. J. Syst. Evol. Microbiol.">
        <title>Complete genome sequence of Corynebacterium casei LMG S-19264T (=DSM 44701T), isolated from a smear-ripened cheese.</title>
        <authorList>
            <consortium name="US DOE Joint Genome Institute (JGI-PGF)"/>
            <person name="Walter F."/>
            <person name="Albersmeier A."/>
            <person name="Kalinowski J."/>
            <person name="Ruckert C."/>
        </authorList>
    </citation>
    <scope>NUCLEOTIDE SEQUENCE</scope>
    <source>
        <strain evidence="5">VKM B-2748</strain>
    </source>
</reference>
<evidence type="ECO:0000313" key="5">
    <source>
        <dbReference type="EMBL" id="GLK79065.1"/>
    </source>
</evidence>
<keyword evidence="2 3" id="KW-0378">Hydrolase</keyword>
<evidence type="ECO:0000313" key="6">
    <source>
        <dbReference type="Proteomes" id="UP001143309"/>
    </source>
</evidence>
<reference evidence="5" key="2">
    <citation type="submission" date="2023-01" db="EMBL/GenBank/DDBJ databases">
        <authorList>
            <person name="Sun Q."/>
            <person name="Evtushenko L."/>
        </authorList>
    </citation>
    <scope>NUCLEOTIDE SEQUENCE</scope>
    <source>
        <strain evidence="5">VKM B-2748</strain>
    </source>
</reference>
<sequence>MNRIGNPLSSEHRVRSWLGIPYATAERFRRPALLPFDPDQPYDQVGPAPLQAGDTGWLEADNGFSEHCLNLNVWAPDDTGDRPLPVIVYVFGGGWLLGANTQTVSNAAGLAATGRAVGVSINYRLGAFGWLSLSQYGGRLAEASNLGLQDIITALRWVQENIARFGGDPGNVTVTGHSAGAFSALALLAAPSADGLFHRIAAFSGMPSRQVPAWGAEERAAQVLAALGIEDDPEKLLDVDPYLLAETMSATQSRDPGAPHGVDNEVIAVVDDRDQPGGILADHPMRVLESGRHRDIDILLSSTTQETDWWVLHRTDDFDPGSIAALVADFAHSNRIPLSRARKVVAAFDVDGRTPVQVRGALLTNFSFTLPQVRGALAHAAAGGSAHLLCVGPVEGSPAVHGTEMHGIVGQTCPGATSDQIVRDTFVRDAVLTLAEGRADDLWASVTAIPTTQGIGSPPYDPTAHALSMIATFEGIDRP</sequence>
<dbReference type="EMBL" id="BSFL01000001">
    <property type="protein sequence ID" value="GLK79065.1"/>
    <property type="molecule type" value="Genomic_DNA"/>
</dbReference>
<comment type="caution">
    <text evidence="5">The sequence shown here is derived from an EMBL/GenBank/DDBJ whole genome shotgun (WGS) entry which is preliminary data.</text>
</comment>
<comment type="similarity">
    <text evidence="1 3">Belongs to the type-B carboxylesterase/lipase family.</text>
</comment>
<dbReference type="Gene3D" id="3.40.50.1820">
    <property type="entry name" value="alpha/beta hydrolase"/>
    <property type="match status" value="1"/>
</dbReference>
<dbReference type="InterPro" id="IPR002018">
    <property type="entry name" value="CarbesteraseB"/>
</dbReference>
<dbReference type="InterPro" id="IPR050309">
    <property type="entry name" value="Type-B_Carboxylest/Lipase"/>
</dbReference>
<dbReference type="Pfam" id="PF00135">
    <property type="entry name" value="COesterase"/>
    <property type="match status" value="1"/>
</dbReference>
<dbReference type="GO" id="GO:0016787">
    <property type="term" value="F:hydrolase activity"/>
    <property type="evidence" value="ECO:0007669"/>
    <property type="project" value="UniProtKB-KW"/>
</dbReference>
<proteinExistence type="inferred from homology"/>
<dbReference type="AlphaFoldDB" id="A0A9W6JK02"/>